<feature type="region of interest" description="Disordered" evidence="8">
    <location>
        <begin position="183"/>
        <end position="205"/>
    </location>
</feature>
<keyword evidence="4" id="KW-1133">Transmembrane helix</keyword>
<comment type="subcellular location">
    <subcellularLocation>
        <location evidence="7">Mitochondrion inner membrane</location>
    </subcellularLocation>
    <subcellularLocation>
        <location evidence="1">Mitochondrion membrane</location>
    </subcellularLocation>
</comment>
<dbReference type="Ensembl" id="ENSKMAT00000023155.1">
    <property type="protein sequence ID" value="ENSKMAP00000022865.1"/>
    <property type="gene ID" value="ENSKMAG00000016952.1"/>
</dbReference>
<comment type="function">
    <text evidence="7">Component of the MICOS complex, a large protein complex of the mitochondrial inner membrane that plays crucial roles in the maintenance of crista junctions, inner membrane architecture, and formation of contact sites to the outer membrane.</text>
</comment>
<dbReference type="Pfam" id="PF09769">
    <property type="entry name" value="ApoO"/>
    <property type="match status" value="1"/>
</dbReference>
<evidence type="ECO:0000256" key="2">
    <source>
        <dbReference type="ARBA" id="ARBA00010904"/>
    </source>
</evidence>
<evidence type="ECO:0000256" key="6">
    <source>
        <dbReference type="ARBA" id="ARBA00023136"/>
    </source>
</evidence>
<dbReference type="GO" id="GO:0061617">
    <property type="term" value="C:MICOS complex"/>
    <property type="evidence" value="ECO:0007669"/>
    <property type="project" value="UniProtKB-UniRule"/>
</dbReference>
<keyword evidence="5 7" id="KW-0496">Mitochondrion</keyword>
<keyword evidence="7" id="KW-0999">Mitochondrion inner membrane</keyword>
<dbReference type="STRING" id="37003.ENSKMAP00000022865"/>
<dbReference type="Proteomes" id="UP000264800">
    <property type="component" value="Unplaced"/>
</dbReference>
<evidence type="ECO:0000256" key="3">
    <source>
        <dbReference type="ARBA" id="ARBA00022692"/>
    </source>
</evidence>
<comment type="subunit">
    <text evidence="7">Component of the mitochondrial contact site and cristae organizing system (MICOS) complex.</text>
</comment>
<proteinExistence type="inferred from homology"/>
<evidence type="ECO:0000256" key="7">
    <source>
        <dbReference type="RuleBase" id="RU363021"/>
    </source>
</evidence>
<dbReference type="InterPro" id="IPR033182">
    <property type="entry name" value="MIC26/MIC27_animal"/>
</dbReference>
<reference evidence="9" key="1">
    <citation type="submission" date="2025-08" db="UniProtKB">
        <authorList>
            <consortium name="Ensembl"/>
        </authorList>
    </citation>
    <scope>IDENTIFICATION</scope>
</reference>
<organism evidence="9 10">
    <name type="scientific">Kryptolebias marmoratus</name>
    <name type="common">Mangrove killifish</name>
    <name type="synonym">Rivulus marmoratus</name>
    <dbReference type="NCBI Taxonomy" id="37003"/>
    <lineage>
        <taxon>Eukaryota</taxon>
        <taxon>Metazoa</taxon>
        <taxon>Chordata</taxon>
        <taxon>Craniata</taxon>
        <taxon>Vertebrata</taxon>
        <taxon>Euteleostomi</taxon>
        <taxon>Actinopterygii</taxon>
        <taxon>Neopterygii</taxon>
        <taxon>Teleostei</taxon>
        <taxon>Neoteleostei</taxon>
        <taxon>Acanthomorphata</taxon>
        <taxon>Ovalentaria</taxon>
        <taxon>Atherinomorphae</taxon>
        <taxon>Cyprinodontiformes</taxon>
        <taxon>Rivulidae</taxon>
        <taxon>Kryptolebias</taxon>
    </lineage>
</organism>
<evidence type="ECO:0000313" key="10">
    <source>
        <dbReference type="Proteomes" id="UP000264800"/>
    </source>
</evidence>
<name>A0A3Q3B1R3_KRYMA</name>
<evidence type="ECO:0000256" key="8">
    <source>
        <dbReference type="SAM" id="MobiDB-lite"/>
    </source>
</evidence>
<dbReference type="GeneTree" id="ENSGT00530000063666"/>
<feature type="compositionally biased region" description="Basic and acidic residues" evidence="8">
    <location>
        <begin position="188"/>
        <end position="198"/>
    </location>
</feature>
<dbReference type="AlphaFoldDB" id="A0A3Q3B1R3"/>
<dbReference type="InterPro" id="IPR019166">
    <property type="entry name" value="MIC26/MIC27"/>
</dbReference>
<dbReference type="PANTHER" id="PTHR14564">
    <property type="entry name" value="MICOS COMPLEX SUBUNIT MIC26 / MIC27 FAMILY MEMBER"/>
    <property type="match status" value="1"/>
</dbReference>
<keyword evidence="3" id="KW-0812">Transmembrane</keyword>
<evidence type="ECO:0000256" key="1">
    <source>
        <dbReference type="ARBA" id="ARBA00004325"/>
    </source>
</evidence>
<evidence type="ECO:0000313" key="9">
    <source>
        <dbReference type="Ensembl" id="ENSKMAP00000022865.1"/>
    </source>
</evidence>
<sequence>YYKVNGAMPGAPRSLPFTVFAAEAAGDGGKNASASLHLDELSLYTAPQQSCRYAEPEAGQMEESVATLRKLAEPYAARCRDEYGKIKPKVQKVVQFGSDTYGYLQNPPKDFYPRAGIIGLAGVLGLFLARGSRLKKLLYPAGFVALGASLYYPEQAAAGAKAAGESAYEFAVRGYASVEKVLNSQRKGGNDKKKEKNKPGFPPAD</sequence>
<protein>
    <recommendedName>
        <fullName evidence="7">MICOS complex subunit</fullName>
    </recommendedName>
</protein>
<evidence type="ECO:0000256" key="4">
    <source>
        <dbReference type="ARBA" id="ARBA00022989"/>
    </source>
</evidence>
<accession>A0A3Q3B1R3</accession>
<comment type="similarity">
    <text evidence="2">Belongs to the apolipoprotein O/MICOS complex subunit Mic27 family.</text>
</comment>
<reference evidence="9" key="2">
    <citation type="submission" date="2025-09" db="UniProtKB">
        <authorList>
            <consortium name="Ensembl"/>
        </authorList>
    </citation>
    <scope>IDENTIFICATION</scope>
</reference>
<keyword evidence="6" id="KW-0472">Membrane</keyword>
<dbReference type="GO" id="GO:0042407">
    <property type="term" value="P:cristae formation"/>
    <property type="evidence" value="ECO:0007669"/>
    <property type="project" value="InterPro"/>
</dbReference>
<keyword evidence="10" id="KW-1185">Reference proteome</keyword>
<evidence type="ECO:0000256" key="5">
    <source>
        <dbReference type="ARBA" id="ARBA00023128"/>
    </source>
</evidence>
<dbReference type="OMA" id="KVYASQK"/>